<dbReference type="Proteomes" id="UP001139648">
    <property type="component" value="Unassembled WGS sequence"/>
</dbReference>
<proteinExistence type="predicted"/>
<accession>A0A9X2K9K0</accession>
<dbReference type="InterPro" id="IPR025566">
    <property type="entry name" value="DUF4331"/>
</dbReference>
<feature type="region of interest" description="Disordered" evidence="1">
    <location>
        <begin position="313"/>
        <end position="340"/>
    </location>
</feature>
<feature type="compositionally biased region" description="Basic and acidic residues" evidence="1">
    <location>
        <begin position="229"/>
        <end position="241"/>
    </location>
</feature>
<protein>
    <recommendedName>
        <fullName evidence="4">DUF4331 domain-containing protein</fullName>
    </recommendedName>
</protein>
<evidence type="ECO:0000313" key="3">
    <source>
        <dbReference type="Proteomes" id="UP001139648"/>
    </source>
</evidence>
<dbReference type="AlphaFoldDB" id="A0A9X2K9K0"/>
<evidence type="ECO:0000313" key="2">
    <source>
        <dbReference type="EMBL" id="MCP2365857.1"/>
    </source>
</evidence>
<organism evidence="2 3">
    <name type="scientific">Nonomuraea thailandensis</name>
    <dbReference type="NCBI Taxonomy" id="1188745"/>
    <lineage>
        <taxon>Bacteria</taxon>
        <taxon>Bacillati</taxon>
        <taxon>Actinomycetota</taxon>
        <taxon>Actinomycetes</taxon>
        <taxon>Streptosporangiales</taxon>
        <taxon>Streptosporangiaceae</taxon>
        <taxon>Nonomuraea</taxon>
    </lineage>
</organism>
<comment type="caution">
    <text evidence="2">The sequence shown here is derived from an EMBL/GenBank/DDBJ whole genome shotgun (WGS) entry which is preliminary data.</text>
</comment>
<name>A0A9X2K9K0_9ACTN</name>
<keyword evidence="3" id="KW-1185">Reference proteome</keyword>
<dbReference type="EMBL" id="JAMZEB010000004">
    <property type="protein sequence ID" value="MCP2365857.1"/>
    <property type="molecule type" value="Genomic_DNA"/>
</dbReference>
<evidence type="ECO:0000256" key="1">
    <source>
        <dbReference type="SAM" id="MobiDB-lite"/>
    </source>
</evidence>
<feature type="region of interest" description="Disordered" evidence="1">
    <location>
        <begin position="222"/>
        <end position="241"/>
    </location>
</feature>
<sequence>MSNHFTGLSLGPPLGDQRLDLCDLYAFTAPGDPGRTAIILNANPPADALHPDAVYRLNIDNDGDYLTDIAFSWVFSPPAADGSQTYSVFMATGEQARKPEPTGNKIVSDAAVSFGPQANVVTSGDYQVAAGSRSDAFFFDNDGITNLFDTSGKRNFTAPHLGGKSPWTGVDSNLTANVFSMAIEAPTADLAPQPELHIWGRCSLRRDGKLIHADRAGHPSMSSFFNTNDTKEDYNASEPVNDRDTWTDQFVHLLGHTGGYSREEAIAAIDEHGLLPDVLHFDPSKPAAYPNGRTFVEDVINIRVALLTKNEAPPTGLRPHTDTLDRFPYLGNPHPATTRA</sequence>
<dbReference type="Pfam" id="PF14224">
    <property type="entry name" value="DUF4331"/>
    <property type="match status" value="1"/>
</dbReference>
<reference evidence="2" key="1">
    <citation type="submission" date="2022-06" db="EMBL/GenBank/DDBJ databases">
        <title>Sequencing the genomes of 1000 actinobacteria strains.</title>
        <authorList>
            <person name="Klenk H.-P."/>
        </authorList>
    </citation>
    <scope>NUCLEOTIDE SEQUENCE</scope>
    <source>
        <strain evidence="2">DSM 46694</strain>
    </source>
</reference>
<gene>
    <name evidence="2" type="ORF">HD597_012961</name>
</gene>
<evidence type="ECO:0008006" key="4">
    <source>
        <dbReference type="Google" id="ProtNLM"/>
    </source>
</evidence>
<dbReference type="RefSeq" id="WP_253760451.1">
    <property type="nucleotide sequence ID" value="NZ_BAABKA010000019.1"/>
</dbReference>